<name>A0A1H2ZP38_9FIRM</name>
<feature type="transmembrane region" description="Helical" evidence="1">
    <location>
        <begin position="132"/>
        <end position="154"/>
    </location>
</feature>
<feature type="transmembrane region" description="Helical" evidence="1">
    <location>
        <begin position="6"/>
        <end position="26"/>
    </location>
</feature>
<dbReference type="RefSeq" id="WP_093753079.1">
    <property type="nucleotide sequence ID" value="NZ_FNNG01000007.1"/>
</dbReference>
<sequence>MYIATYIIDIAALIYLMGLLYSNAALNTSRKKPFLIAIILTIVIILSEAGTVLTNNGSLNLRGINIVCNVLGFILTPMIPIAITLIFSRMILTTHKLLLISTFINIVATALSPIFGFIFYVDANNQYIRGDYFFVFIIVYIINLLILVIITLEVGKTNNYPIIGKLVGLSIFTIIGTSIQIVYPFTYSSWHCVTLSLLLYFF</sequence>
<dbReference type="EMBL" id="FNNG01000007">
    <property type="protein sequence ID" value="SDX18604.1"/>
    <property type="molecule type" value="Genomic_DNA"/>
</dbReference>
<keyword evidence="1" id="KW-1133">Transmembrane helix</keyword>
<evidence type="ECO:0000313" key="2">
    <source>
        <dbReference type="EMBL" id="SDX18604.1"/>
    </source>
</evidence>
<feature type="transmembrane region" description="Helical" evidence="1">
    <location>
        <begin position="166"/>
        <end position="186"/>
    </location>
</feature>
<feature type="transmembrane region" description="Helical" evidence="1">
    <location>
        <begin position="97"/>
        <end position="120"/>
    </location>
</feature>
<feature type="transmembrane region" description="Helical" evidence="1">
    <location>
        <begin position="64"/>
        <end position="85"/>
    </location>
</feature>
<gene>
    <name evidence="2" type="ORF">SAMN05660923_01886</name>
</gene>
<protein>
    <submittedName>
        <fullName evidence="2">Uncharacterized protein</fullName>
    </submittedName>
</protein>
<accession>A0A1H2ZP38</accession>
<keyword evidence="3" id="KW-1185">Reference proteome</keyword>
<dbReference type="OrthoDB" id="9804955at2"/>
<keyword evidence="1" id="KW-0472">Membrane</keyword>
<dbReference type="AlphaFoldDB" id="A0A1H2ZP38"/>
<evidence type="ECO:0000256" key="1">
    <source>
        <dbReference type="SAM" id="Phobius"/>
    </source>
</evidence>
<reference evidence="2 3" key="1">
    <citation type="submission" date="2016-10" db="EMBL/GenBank/DDBJ databases">
        <authorList>
            <person name="de Groot N.N."/>
        </authorList>
    </citation>
    <scope>NUCLEOTIDE SEQUENCE [LARGE SCALE GENOMIC DNA]</scope>
    <source>
        <strain evidence="2 3">DSM 23310</strain>
    </source>
</reference>
<organism evidence="2 3">
    <name type="scientific">Tepidimicrobium xylanilyticum</name>
    <dbReference type="NCBI Taxonomy" id="1123352"/>
    <lineage>
        <taxon>Bacteria</taxon>
        <taxon>Bacillati</taxon>
        <taxon>Bacillota</taxon>
        <taxon>Tissierellia</taxon>
        <taxon>Tissierellales</taxon>
        <taxon>Tepidimicrobiaceae</taxon>
        <taxon>Tepidimicrobium</taxon>
    </lineage>
</organism>
<evidence type="ECO:0000313" key="3">
    <source>
        <dbReference type="Proteomes" id="UP000198828"/>
    </source>
</evidence>
<feature type="transmembrane region" description="Helical" evidence="1">
    <location>
        <begin position="33"/>
        <end position="52"/>
    </location>
</feature>
<keyword evidence="1" id="KW-0812">Transmembrane</keyword>
<dbReference type="Proteomes" id="UP000198828">
    <property type="component" value="Unassembled WGS sequence"/>
</dbReference>
<proteinExistence type="predicted"/>